<dbReference type="Gene3D" id="3.40.190.10">
    <property type="entry name" value="Periplasmic binding protein-like II"/>
    <property type="match status" value="2"/>
</dbReference>
<dbReference type="InterPro" id="IPR015168">
    <property type="entry name" value="SsuA/THI5"/>
</dbReference>
<comment type="caution">
    <text evidence="5">The sequence shown here is derived from an EMBL/GenBank/DDBJ whole genome shotgun (WGS) entry which is preliminary data.</text>
</comment>
<organism evidence="5">
    <name type="scientific">hydrocarbon metagenome</name>
    <dbReference type="NCBI Taxonomy" id="938273"/>
    <lineage>
        <taxon>unclassified sequences</taxon>
        <taxon>metagenomes</taxon>
        <taxon>ecological metagenomes</taxon>
    </lineage>
</organism>
<accession>A0A0W8FV09</accession>
<evidence type="ECO:0000256" key="2">
    <source>
        <dbReference type="ARBA" id="ARBA00010742"/>
    </source>
</evidence>
<keyword evidence="3" id="KW-0732">Signal</keyword>
<dbReference type="EMBL" id="LNQE01000838">
    <property type="protein sequence ID" value="KUG24660.1"/>
    <property type="molecule type" value="Genomic_DNA"/>
</dbReference>
<evidence type="ECO:0000313" key="5">
    <source>
        <dbReference type="EMBL" id="KUG24660.1"/>
    </source>
</evidence>
<gene>
    <name evidence="5" type="ORF">ASZ90_005534</name>
</gene>
<dbReference type="SMART" id="SM00062">
    <property type="entry name" value="PBPb"/>
    <property type="match status" value="1"/>
</dbReference>
<dbReference type="GO" id="GO:0042918">
    <property type="term" value="P:alkanesulfonate transmembrane transport"/>
    <property type="evidence" value="ECO:0007669"/>
    <property type="project" value="TreeGrafter"/>
</dbReference>
<protein>
    <submittedName>
        <fullName evidence="5">Nmt1/thi5 like domain protein</fullName>
    </submittedName>
</protein>
<proteinExistence type="inferred from homology"/>
<sequence length="336" mass="37768">MIPFRKYLHPAALFLSTLLFIVLTINGCQQQKTDPPEKITIAYTTNLNPVLIHIALVKGFFKEEGLEATPQPHAFGKVALQSVIDGKADIATVADTPIMFAVMAGRPITTLAVLQTSNRNAAIVARQDRGITRPSDLKGKKIGLTLGTTGHFFTDSFLQLHNIGRKQVKIIDMNPDKMAHALDIGEVDAVSIWNPHLTQIKKRLGSKGILFFDESLYTENFCLVARQKYAKKNPEAVKKVLRALIKAEIFVHEYPEESRRLVAGFLKVDKALLDEIWDIFMFRVALDQALLVDIEDQTRWAIKNRLTPNNVMPNYLDFIYLDGLEAVKPDAVRIIH</sequence>
<evidence type="ECO:0000259" key="4">
    <source>
        <dbReference type="SMART" id="SM00062"/>
    </source>
</evidence>
<dbReference type="PANTHER" id="PTHR30024:SF47">
    <property type="entry name" value="TAURINE-BINDING PERIPLASMIC PROTEIN"/>
    <property type="match status" value="1"/>
</dbReference>
<dbReference type="AlphaFoldDB" id="A0A0W8FV09"/>
<dbReference type="PANTHER" id="PTHR30024">
    <property type="entry name" value="ALIPHATIC SULFONATES-BINDING PROTEIN-RELATED"/>
    <property type="match status" value="1"/>
</dbReference>
<dbReference type="Pfam" id="PF09084">
    <property type="entry name" value="NMT1"/>
    <property type="match status" value="1"/>
</dbReference>
<feature type="domain" description="Solute-binding protein family 3/N-terminal" evidence="4">
    <location>
        <begin position="38"/>
        <end position="257"/>
    </location>
</feature>
<evidence type="ECO:0000256" key="1">
    <source>
        <dbReference type="ARBA" id="ARBA00004418"/>
    </source>
</evidence>
<dbReference type="SUPFAM" id="SSF53850">
    <property type="entry name" value="Periplasmic binding protein-like II"/>
    <property type="match status" value="1"/>
</dbReference>
<reference evidence="5" key="1">
    <citation type="journal article" date="2015" name="Proc. Natl. Acad. Sci. U.S.A.">
        <title>Networks of energetic and metabolic interactions define dynamics in microbial communities.</title>
        <authorList>
            <person name="Embree M."/>
            <person name="Liu J.K."/>
            <person name="Al-Bassam M.M."/>
            <person name="Zengler K."/>
        </authorList>
    </citation>
    <scope>NUCLEOTIDE SEQUENCE</scope>
</reference>
<evidence type="ECO:0000256" key="3">
    <source>
        <dbReference type="ARBA" id="ARBA00022729"/>
    </source>
</evidence>
<dbReference type="GO" id="GO:0042597">
    <property type="term" value="C:periplasmic space"/>
    <property type="evidence" value="ECO:0007669"/>
    <property type="project" value="UniProtKB-SubCell"/>
</dbReference>
<dbReference type="CDD" id="cd01008">
    <property type="entry name" value="PBP2_NrtA_SsuA_CpmA_like"/>
    <property type="match status" value="1"/>
</dbReference>
<comment type="subcellular location">
    <subcellularLocation>
        <location evidence="1">Periplasm</location>
    </subcellularLocation>
</comment>
<dbReference type="InterPro" id="IPR001638">
    <property type="entry name" value="Solute-binding_3/MltF_N"/>
</dbReference>
<comment type="similarity">
    <text evidence="2">Belongs to the bacterial solute-binding protein SsuA/TauA family.</text>
</comment>
<name>A0A0W8FV09_9ZZZZ</name>